<keyword evidence="3 6" id="KW-0812">Transmembrane</keyword>
<name>A0A917UDX9_9ACTN</name>
<feature type="transmembrane region" description="Helical" evidence="6">
    <location>
        <begin position="74"/>
        <end position="94"/>
    </location>
</feature>
<feature type="domain" description="Major facilitator superfamily (MFS) profile" evidence="7">
    <location>
        <begin position="1"/>
        <end position="386"/>
    </location>
</feature>
<feature type="transmembrane region" description="Helical" evidence="6">
    <location>
        <begin position="47"/>
        <end position="67"/>
    </location>
</feature>
<dbReference type="Pfam" id="PF07690">
    <property type="entry name" value="MFS_1"/>
    <property type="match status" value="1"/>
</dbReference>
<comment type="caution">
    <text evidence="8">The sequence shown here is derived from an EMBL/GenBank/DDBJ whole genome shotgun (WGS) entry which is preliminary data.</text>
</comment>
<dbReference type="EMBL" id="BMPI01000072">
    <property type="protein sequence ID" value="GGM76095.1"/>
    <property type="molecule type" value="Genomic_DNA"/>
</dbReference>
<dbReference type="InterPro" id="IPR020846">
    <property type="entry name" value="MFS_dom"/>
</dbReference>
<accession>A0A917UDX9</accession>
<evidence type="ECO:0000256" key="5">
    <source>
        <dbReference type="ARBA" id="ARBA00023136"/>
    </source>
</evidence>
<evidence type="ECO:0000313" key="8">
    <source>
        <dbReference type="EMBL" id="GGM76095.1"/>
    </source>
</evidence>
<dbReference type="GO" id="GO:0005886">
    <property type="term" value="C:plasma membrane"/>
    <property type="evidence" value="ECO:0007669"/>
    <property type="project" value="UniProtKB-SubCell"/>
</dbReference>
<feature type="transmembrane region" description="Helical" evidence="6">
    <location>
        <begin position="364"/>
        <end position="382"/>
    </location>
</feature>
<evidence type="ECO:0000259" key="7">
    <source>
        <dbReference type="PROSITE" id="PS50850"/>
    </source>
</evidence>
<dbReference type="Gene3D" id="1.20.1250.20">
    <property type="entry name" value="MFS general substrate transporter like domains"/>
    <property type="match status" value="2"/>
</dbReference>
<dbReference type="RefSeq" id="WP_190256412.1">
    <property type="nucleotide sequence ID" value="NZ_BMPI01000072.1"/>
</dbReference>
<dbReference type="PANTHER" id="PTHR43124">
    <property type="entry name" value="PURINE EFFLUX PUMP PBUE"/>
    <property type="match status" value="1"/>
</dbReference>
<keyword evidence="9" id="KW-1185">Reference proteome</keyword>
<dbReference type="PANTHER" id="PTHR43124:SF3">
    <property type="entry name" value="CHLORAMPHENICOL EFFLUX PUMP RV0191"/>
    <property type="match status" value="1"/>
</dbReference>
<feature type="transmembrane region" description="Helical" evidence="6">
    <location>
        <begin position="100"/>
        <end position="123"/>
    </location>
</feature>
<feature type="transmembrane region" description="Helical" evidence="6">
    <location>
        <begin position="162"/>
        <end position="181"/>
    </location>
</feature>
<evidence type="ECO:0000256" key="1">
    <source>
        <dbReference type="ARBA" id="ARBA00004651"/>
    </source>
</evidence>
<feature type="transmembrane region" description="Helical" evidence="6">
    <location>
        <begin position="135"/>
        <end position="156"/>
    </location>
</feature>
<evidence type="ECO:0000256" key="2">
    <source>
        <dbReference type="ARBA" id="ARBA00022475"/>
    </source>
</evidence>
<reference evidence="8" key="2">
    <citation type="submission" date="2020-09" db="EMBL/GenBank/DDBJ databases">
        <authorList>
            <person name="Sun Q."/>
            <person name="Ohkuma M."/>
        </authorList>
    </citation>
    <scope>NUCLEOTIDE SEQUENCE</scope>
    <source>
        <strain evidence="8">JCM 19831</strain>
    </source>
</reference>
<dbReference type="GO" id="GO:0022857">
    <property type="term" value="F:transmembrane transporter activity"/>
    <property type="evidence" value="ECO:0007669"/>
    <property type="project" value="InterPro"/>
</dbReference>
<proteinExistence type="predicted"/>
<dbReference type="InterPro" id="IPR050189">
    <property type="entry name" value="MFS_Efflux_Transporters"/>
</dbReference>
<comment type="subcellular location">
    <subcellularLocation>
        <location evidence="1">Cell membrane</location>
        <topology evidence="1">Multi-pass membrane protein</topology>
    </subcellularLocation>
</comment>
<sequence length="396" mass="40267">MNQRGLWPLVGRAIALDLNSLLPVGLTGALGVLIVQDLNAPESAGGMLVGAFFVAGAFFILLAASAIDRYGWNAAALAGQATTAVALLACAVTPHPWGLLLIGLSLAGMGSSISQPATSVLLTEHVQPRRRGFAMSAKLAAVPAALLLAGIAVPALGETVGWRASFAIAALFPLSGVVLLLRFRPVRTDSVLEGRRDVGELRRPRHRALWLAGTGMLLGSMLPGVVLAFMVPSMVDVGLTPGEAGLLFAVLNVASVLSRAAVAVLADSPLFRGNAAIMAMMTLGGLGAALVAVPALGTVLAGAFFAFTMGWGWTGQAFALALKTFTESPGGVASVMQSGGMAGSALGPILGAAAVHFWGLPAAWVLSASASVLGGLAFWSLPSPGTVVHRTREELA</sequence>
<dbReference type="AlphaFoldDB" id="A0A917UDX9"/>
<keyword evidence="4 6" id="KW-1133">Transmembrane helix</keyword>
<keyword evidence="2" id="KW-1003">Cell membrane</keyword>
<feature type="transmembrane region" description="Helical" evidence="6">
    <location>
        <begin position="12"/>
        <end position="35"/>
    </location>
</feature>
<dbReference type="InterPro" id="IPR011701">
    <property type="entry name" value="MFS"/>
</dbReference>
<dbReference type="PROSITE" id="PS50850">
    <property type="entry name" value="MFS"/>
    <property type="match status" value="1"/>
</dbReference>
<reference evidence="8" key="1">
    <citation type="journal article" date="2014" name="Int. J. Syst. Evol. Microbiol.">
        <title>Complete genome sequence of Corynebacterium casei LMG S-19264T (=DSM 44701T), isolated from a smear-ripened cheese.</title>
        <authorList>
            <consortium name="US DOE Joint Genome Institute (JGI-PGF)"/>
            <person name="Walter F."/>
            <person name="Albersmeier A."/>
            <person name="Kalinowski J."/>
            <person name="Ruckert C."/>
        </authorList>
    </citation>
    <scope>NUCLEOTIDE SEQUENCE</scope>
    <source>
        <strain evidence="8">JCM 19831</strain>
    </source>
</reference>
<keyword evidence="5 6" id="KW-0472">Membrane</keyword>
<evidence type="ECO:0000256" key="4">
    <source>
        <dbReference type="ARBA" id="ARBA00022989"/>
    </source>
</evidence>
<protein>
    <recommendedName>
        <fullName evidence="7">Major facilitator superfamily (MFS) profile domain-containing protein</fullName>
    </recommendedName>
</protein>
<evidence type="ECO:0000313" key="9">
    <source>
        <dbReference type="Proteomes" id="UP000642070"/>
    </source>
</evidence>
<feature type="transmembrane region" description="Helical" evidence="6">
    <location>
        <begin position="209"/>
        <end position="232"/>
    </location>
</feature>
<dbReference type="Proteomes" id="UP000642070">
    <property type="component" value="Unassembled WGS sequence"/>
</dbReference>
<gene>
    <name evidence="8" type="ORF">GCM10007977_091960</name>
</gene>
<dbReference type="InterPro" id="IPR036259">
    <property type="entry name" value="MFS_trans_sf"/>
</dbReference>
<evidence type="ECO:0000256" key="3">
    <source>
        <dbReference type="ARBA" id="ARBA00022692"/>
    </source>
</evidence>
<dbReference type="SUPFAM" id="SSF103473">
    <property type="entry name" value="MFS general substrate transporter"/>
    <property type="match status" value="1"/>
</dbReference>
<evidence type="ECO:0000256" key="6">
    <source>
        <dbReference type="SAM" id="Phobius"/>
    </source>
</evidence>
<feature type="transmembrane region" description="Helical" evidence="6">
    <location>
        <begin position="244"/>
        <end position="266"/>
    </location>
</feature>
<organism evidence="8 9">
    <name type="scientific">Dactylosporangium sucinum</name>
    <dbReference type="NCBI Taxonomy" id="1424081"/>
    <lineage>
        <taxon>Bacteria</taxon>
        <taxon>Bacillati</taxon>
        <taxon>Actinomycetota</taxon>
        <taxon>Actinomycetes</taxon>
        <taxon>Micromonosporales</taxon>
        <taxon>Micromonosporaceae</taxon>
        <taxon>Dactylosporangium</taxon>
    </lineage>
</organism>